<keyword evidence="2" id="KW-1185">Reference proteome</keyword>
<proteinExistence type="predicted"/>
<dbReference type="OrthoDB" id="10055717at2759"/>
<reference evidence="1" key="1">
    <citation type="submission" date="2018-05" db="EMBL/GenBank/DDBJ databases">
        <title>Draft genome of Mucuna pruriens seed.</title>
        <authorList>
            <person name="Nnadi N.E."/>
            <person name="Vos R."/>
            <person name="Hasami M.H."/>
            <person name="Devisetty U.K."/>
            <person name="Aguiy J.C."/>
        </authorList>
    </citation>
    <scope>NUCLEOTIDE SEQUENCE [LARGE SCALE GENOMIC DNA]</scope>
    <source>
        <strain evidence="1">JCA_2017</strain>
    </source>
</reference>
<feature type="non-terminal residue" evidence="1">
    <location>
        <position position="1"/>
    </location>
</feature>
<comment type="caution">
    <text evidence="1">The sequence shown here is derived from an EMBL/GenBank/DDBJ whole genome shotgun (WGS) entry which is preliminary data.</text>
</comment>
<dbReference type="EMBL" id="QJKJ01016438">
    <property type="protein sequence ID" value="RDX60985.1"/>
    <property type="molecule type" value="Genomic_DNA"/>
</dbReference>
<organism evidence="1 2">
    <name type="scientific">Mucuna pruriens</name>
    <name type="common">Velvet bean</name>
    <name type="synonym">Dolichos pruriens</name>
    <dbReference type="NCBI Taxonomy" id="157652"/>
    <lineage>
        <taxon>Eukaryota</taxon>
        <taxon>Viridiplantae</taxon>
        <taxon>Streptophyta</taxon>
        <taxon>Embryophyta</taxon>
        <taxon>Tracheophyta</taxon>
        <taxon>Spermatophyta</taxon>
        <taxon>Magnoliopsida</taxon>
        <taxon>eudicotyledons</taxon>
        <taxon>Gunneridae</taxon>
        <taxon>Pentapetalae</taxon>
        <taxon>rosids</taxon>
        <taxon>fabids</taxon>
        <taxon>Fabales</taxon>
        <taxon>Fabaceae</taxon>
        <taxon>Papilionoideae</taxon>
        <taxon>50 kb inversion clade</taxon>
        <taxon>NPAAA clade</taxon>
        <taxon>indigoferoid/millettioid clade</taxon>
        <taxon>Phaseoleae</taxon>
        <taxon>Mucuna</taxon>
    </lineage>
</organism>
<accession>A0A371E4L7</accession>
<evidence type="ECO:0008006" key="3">
    <source>
        <dbReference type="Google" id="ProtNLM"/>
    </source>
</evidence>
<dbReference type="AlphaFoldDB" id="A0A371E4L7"/>
<dbReference type="PANTHER" id="PTHR34072:SF57">
    <property type="entry name" value="RNA-DIRECTED DNA POLYMERASE"/>
    <property type="match status" value="1"/>
</dbReference>
<dbReference type="Proteomes" id="UP000257109">
    <property type="component" value="Unassembled WGS sequence"/>
</dbReference>
<evidence type="ECO:0000313" key="1">
    <source>
        <dbReference type="EMBL" id="RDX60985.1"/>
    </source>
</evidence>
<dbReference type="PANTHER" id="PTHR34072">
    <property type="entry name" value="ENZYMATIC POLYPROTEIN-RELATED"/>
    <property type="match status" value="1"/>
</dbReference>
<gene>
    <name evidence="1" type="ORF">CR513_60830</name>
</gene>
<name>A0A371E4L7_MUCPR</name>
<evidence type="ECO:0000313" key="2">
    <source>
        <dbReference type="Proteomes" id="UP000257109"/>
    </source>
</evidence>
<protein>
    <recommendedName>
        <fullName evidence="3">Reverse transcriptase RNase H-like domain-containing protein</fullName>
    </recommendedName>
</protein>
<sequence length="174" mass="19712">MMGANAQSTHSVKMRQKECKSDAKPRLIRWMLLLQEFDIEIRDKKGVENSVTDHLSRIEREEDLMPIRDQFLDDFHQRHPVYTRKNSRAMSNTTYEMIPTFGDSAVIKSFAGAFLKPRSIQSSSSTTQHLEAATMDQLGLLGKCLIEGSIGPLFSETLISSSPPETNAKKPEWP</sequence>